<dbReference type="InterPro" id="IPR029071">
    <property type="entry name" value="Ubiquitin-like_domsf"/>
</dbReference>
<organism evidence="2 3">
    <name type="scientific">Bifiguratus adelaidae</name>
    <dbReference type="NCBI Taxonomy" id="1938954"/>
    <lineage>
        <taxon>Eukaryota</taxon>
        <taxon>Fungi</taxon>
        <taxon>Fungi incertae sedis</taxon>
        <taxon>Mucoromycota</taxon>
        <taxon>Mucoromycotina</taxon>
        <taxon>Endogonomycetes</taxon>
        <taxon>Endogonales</taxon>
        <taxon>Endogonales incertae sedis</taxon>
        <taxon>Bifiguratus</taxon>
    </lineage>
</organism>
<evidence type="ECO:0000313" key="3">
    <source>
        <dbReference type="Proteomes" id="UP000242875"/>
    </source>
</evidence>
<dbReference type="PROSITE" id="PS50053">
    <property type="entry name" value="UBIQUITIN_2"/>
    <property type="match status" value="1"/>
</dbReference>
<evidence type="ECO:0000259" key="1">
    <source>
        <dbReference type="PROSITE" id="PS50053"/>
    </source>
</evidence>
<evidence type="ECO:0000313" key="2">
    <source>
        <dbReference type="EMBL" id="OZJ01416.1"/>
    </source>
</evidence>
<dbReference type="Gene3D" id="3.10.20.90">
    <property type="entry name" value="Phosphatidylinositol 3-kinase Catalytic Subunit, Chain A, domain 1"/>
    <property type="match status" value="1"/>
</dbReference>
<comment type="caution">
    <text evidence="2">The sequence shown here is derived from an EMBL/GenBank/DDBJ whole genome shotgun (WGS) entry which is preliminary data.</text>
</comment>
<dbReference type="GO" id="GO:0051787">
    <property type="term" value="F:misfolded protein binding"/>
    <property type="evidence" value="ECO:0007669"/>
    <property type="project" value="TreeGrafter"/>
</dbReference>
<dbReference type="InterPro" id="IPR000626">
    <property type="entry name" value="Ubiquitin-like_dom"/>
</dbReference>
<gene>
    <name evidence="2" type="ORF">BZG36_05677</name>
</gene>
<sequence length="53" mass="6061">MEPADTHSVTVPYNASVLYLKEQVSVVAAVDVPRQRLIFQGRVLKDDKRIDEY</sequence>
<dbReference type="PANTHER" id="PTHR15204:SF0">
    <property type="entry name" value="LARGE PROLINE-RICH PROTEIN BAG6"/>
    <property type="match status" value="1"/>
</dbReference>
<dbReference type="Proteomes" id="UP000242875">
    <property type="component" value="Unassembled WGS sequence"/>
</dbReference>
<reference evidence="2 3" key="1">
    <citation type="journal article" date="2017" name="Mycologia">
        <title>Bifiguratus adelaidae, gen. et sp. nov., a new member of Mucoromycotina in endophytic and soil-dwelling habitats.</title>
        <authorList>
            <person name="Torres-Cruz T.J."/>
            <person name="Billingsley Tobias T.L."/>
            <person name="Almatruk M."/>
            <person name="Hesse C."/>
            <person name="Kuske C.R."/>
            <person name="Desiro A."/>
            <person name="Benucci G.M."/>
            <person name="Bonito G."/>
            <person name="Stajich J.E."/>
            <person name="Dunlap C."/>
            <person name="Arnold A.E."/>
            <person name="Porras-Alfaro A."/>
        </authorList>
    </citation>
    <scope>NUCLEOTIDE SEQUENCE [LARGE SCALE GENOMIC DNA]</scope>
    <source>
        <strain evidence="2 3">AZ0501</strain>
    </source>
</reference>
<dbReference type="Pfam" id="PF00240">
    <property type="entry name" value="ubiquitin"/>
    <property type="match status" value="1"/>
</dbReference>
<dbReference type="CDD" id="cd17039">
    <property type="entry name" value="Ubl_ubiquitin_like"/>
    <property type="match status" value="1"/>
</dbReference>
<dbReference type="GO" id="GO:0031593">
    <property type="term" value="F:polyubiquitin modification-dependent protein binding"/>
    <property type="evidence" value="ECO:0007669"/>
    <property type="project" value="TreeGrafter"/>
</dbReference>
<dbReference type="OrthoDB" id="419317at2759"/>
<protein>
    <recommendedName>
        <fullName evidence="1">Ubiquitin-like domain-containing protein</fullName>
    </recommendedName>
</protein>
<feature type="domain" description="Ubiquitin-like" evidence="1">
    <location>
        <begin position="1"/>
        <end position="53"/>
    </location>
</feature>
<dbReference type="SUPFAM" id="SSF54236">
    <property type="entry name" value="Ubiquitin-like"/>
    <property type="match status" value="1"/>
</dbReference>
<dbReference type="GO" id="GO:0036503">
    <property type="term" value="P:ERAD pathway"/>
    <property type="evidence" value="ECO:0007669"/>
    <property type="project" value="TreeGrafter"/>
</dbReference>
<keyword evidence="3" id="KW-1185">Reference proteome</keyword>
<dbReference type="AlphaFoldDB" id="A0A261XSS6"/>
<accession>A0A261XSS6</accession>
<dbReference type="GO" id="GO:0071818">
    <property type="term" value="C:BAT3 complex"/>
    <property type="evidence" value="ECO:0007669"/>
    <property type="project" value="TreeGrafter"/>
</dbReference>
<dbReference type="PANTHER" id="PTHR15204">
    <property type="entry name" value="LARGE PROLINE-RICH PROTEIN BAG6"/>
    <property type="match status" value="1"/>
</dbReference>
<dbReference type="EMBL" id="MVBO01000384">
    <property type="protein sequence ID" value="OZJ01416.1"/>
    <property type="molecule type" value="Genomic_DNA"/>
</dbReference>
<proteinExistence type="predicted"/>
<feature type="non-terminal residue" evidence="2">
    <location>
        <position position="53"/>
    </location>
</feature>
<name>A0A261XSS6_9FUNG</name>